<dbReference type="AlphaFoldDB" id="A0A0N0NRZ1"/>
<dbReference type="GeneID" id="28736926"/>
<sequence>MQSDTSVDISVAPLRIRKLGDTRHPRQHAEPPIDPPTRPPRFHNYLRAAYPFQPTSSPSPSTVTLPLNSGDILLIHSIHTNGWADGTLLETGERGWLPTNYCEAYDYAAMRPLLRALTEFWDIMRSNNATGSAIFQNKDYMRGLVAGVRYLLEKCDCLTRESANVRKHDGIRRMRKGLLSDLSLLVKSGKQLQTLSPESEALIDTYLDDLLLQAFKIVTRAVKFFDIWGEEIAFSRSLSGLDDLGAESTRLASPSPLSQLSSAAINRRSYLANQSLQQSPRPQSKRNSTTHRLSYASKAERLHLASDRLNKSYDAFLGVLASFLGSHMQSRSSSELLLTTQQAVKSCRQLLSIVELVIERNPDSSETLNQSKDSMYDAITELVLSAKQVFLPLHNQDDELVYRPDENRRLVHAATNCVSGAGRCVARTRSVLEEAGDFELDPSLLDRASSESSKQQSPTRSTFPASGTVQGLQIAGVTADIDSAQAQQTLPWLNIPGEEEQARGDSPSTINSSVPPTPADEQLVVPMMPSSSSQTTLHSPIQHDRPLSNEFAIPVGHLRHKSLIRSMKTSSKSASESSQNTNEHSDMSTATTAVMSSQASSLGPFSSQESLVKSNAPEDEAEAVLLEKTYAHELMYNRDGQLVGGTLHALVERLTAHDSTPDALFVSTVYLTFRLFAKPADFVAALVWRFRYAGDSQRLAGPVRLRVYNALKGWLETHWRHDCDDSALPAIIAFAREDVAPVLPTASKRLVELSDIVASTHAPALPRVQSAMGRTSTSTSSYINPATPMPNPVISKSQLTALRTWKMGGAGVTILDFDPLELARQITLKTSGLFCSILPEELLANEWMKTSNSLAVNVRALSRLSTDISNLVSESVLQLEDVKKRATIIKQWIKIANKCAELNNYESLFAIVAALNSTNITRMLKTWDQVSQKTKNTLEELRKITNFERNFSAFRDRLQNLVPPCIPYVGMYLTDLTFVDHGNAATRQLNAANGPIEVINLDKHMRTAKLISDLQRFQIPYRFQEVSELQTWMQDRLIQVRSNDEKNYQNHYRRSLVLEPREQMPKASPNPEAGSARDKFDLLAWTHLSGLNKNKSGPAVVTAQ</sequence>
<evidence type="ECO:0000259" key="6">
    <source>
        <dbReference type="PROSITE" id="PS50002"/>
    </source>
</evidence>
<dbReference type="SMART" id="SM00326">
    <property type="entry name" value="SH3"/>
    <property type="match status" value="1"/>
</dbReference>
<dbReference type="STRING" id="1664694.A0A0N0NRZ1"/>
<dbReference type="GO" id="GO:0005886">
    <property type="term" value="C:plasma membrane"/>
    <property type="evidence" value="ECO:0007669"/>
    <property type="project" value="TreeGrafter"/>
</dbReference>
<accession>A0A0N0NRZ1</accession>
<reference evidence="9 10" key="1">
    <citation type="submission" date="2015-06" db="EMBL/GenBank/DDBJ databases">
        <title>Draft genome of the ant-associated black yeast Phialophora attae CBS 131958.</title>
        <authorList>
            <person name="Moreno L.F."/>
            <person name="Stielow B.J."/>
            <person name="de Hoog S."/>
            <person name="Vicente V.A."/>
            <person name="Weiss V.A."/>
            <person name="de Vries M."/>
            <person name="Cruz L.M."/>
            <person name="Souza E.M."/>
        </authorList>
    </citation>
    <scope>NUCLEOTIDE SEQUENCE [LARGE SCALE GENOMIC DNA]</scope>
    <source>
        <strain evidence="9 10">CBS 131958</strain>
    </source>
</reference>
<dbReference type="InterPro" id="IPR023578">
    <property type="entry name" value="Ras_GEF_dom_sf"/>
</dbReference>
<feature type="compositionally biased region" description="Low complexity" evidence="5">
    <location>
        <begin position="566"/>
        <end position="578"/>
    </location>
</feature>
<dbReference type="InterPro" id="IPR036028">
    <property type="entry name" value="SH3-like_dom_sf"/>
</dbReference>
<dbReference type="InterPro" id="IPR001452">
    <property type="entry name" value="SH3_domain"/>
</dbReference>
<evidence type="ECO:0000256" key="4">
    <source>
        <dbReference type="PROSITE-ProRule" id="PRU00192"/>
    </source>
</evidence>
<dbReference type="RefSeq" id="XP_018005614.1">
    <property type="nucleotide sequence ID" value="XM_018145057.1"/>
</dbReference>
<dbReference type="Gene3D" id="1.20.870.10">
    <property type="entry name" value="Son of sevenless (SoS) protein Chain: S domain 1"/>
    <property type="match status" value="1"/>
</dbReference>
<dbReference type="PROSITE" id="PS50212">
    <property type="entry name" value="RASGEF_NTER"/>
    <property type="match status" value="1"/>
</dbReference>
<feature type="region of interest" description="Disordered" evidence="5">
    <location>
        <begin position="1"/>
        <end position="40"/>
    </location>
</feature>
<evidence type="ECO:0000256" key="5">
    <source>
        <dbReference type="SAM" id="MobiDB-lite"/>
    </source>
</evidence>
<dbReference type="OrthoDB" id="546434at2759"/>
<dbReference type="EMBL" id="LFJN01000001">
    <property type="protein sequence ID" value="KPI45651.1"/>
    <property type="molecule type" value="Genomic_DNA"/>
</dbReference>
<feature type="compositionally biased region" description="Polar residues" evidence="5">
    <location>
        <begin position="579"/>
        <end position="598"/>
    </location>
</feature>
<feature type="region of interest" description="Disordered" evidence="5">
    <location>
        <begin position="498"/>
        <end position="523"/>
    </location>
</feature>
<organism evidence="9 10">
    <name type="scientific">Cyphellophora attinorum</name>
    <dbReference type="NCBI Taxonomy" id="1664694"/>
    <lineage>
        <taxon>Eukaryota</taxon>
        <taxon>Fungi</taxon>
        <taxon>Dikarya</taxon>
        <taxon>Ascomycota</taxon>
        <taxon>Pezizomycotina</taxon>
        <taxon>Eurotiomycetes</taxon>
        <taxon>Chaetothyriomycetidae</taxon>
        <taxon>Chaetothyriales</taxon>
        <taxon>Cyphellophoraceae</taxon>
        <taxon>Cyphellophora</taxon>
    </lineage>
</organism>
<dbReference type="InterPro" id="IPR008937">
    <property type="entry name" value="Ras-like_GEF"/>
</dbReference>
<keyword evidence="10" id="KW-1185">Reference proteome</keyword>
<dbReference type="PANTHER" id="PTHR23113:SF354">
    <property type="entry name" value="BUD SITE SELECTION PROTEIN 5"/>
    <property type="match status" value="1"/>
</dbReference>
<evidence type="ECO:0000259" key="8">
    <source>
        <dbReference type="PROSITE" id="PS50212"/>
    </source>
</evidence>
<dbReference type="SUPFAM" id="SSF48366">
    <property type="entry name" value="Ras GEF"/>
    <property type="match status" value="1"/>
</dbReference>
<dbReference type="SUPFAM" id="SSF50044">
    <property type="entry name" value="SH3-domain"/>
    <property type="match status" value="1"/>
</dbReference>
<dbReference type="CDD" id="cd06224">
    <property type="entry name" value="REM"/>
    <property type="match status" value="1"/>
</dbReference>
<feature type="compositionally biased region" description="Polar residues" evidence="5">
    <location>
        <begin position="450"/>
        <end position="467"/>
    </location>
</feature>
<dbReference type="Pfam" id="PF00618">
    <property type="entry name" value="RasGEF_N"/>
    <property type="match status" value="1"/>
</dbReference>
<feature type="compositionally biased region" description="Polar residues" evidence="5">
    <location>
        <begin position="772"/>
        <end position="784"/>
    </location>
</feature>
<dbReference type="GO" id="GO:0007265">
    <property type="term" value="P:Ras protein signal transduction"/>
    <property type="evidence" value="ECO:0007669"/>
    <property type="project" value="TreeGrafter"/>
</dbReference>
<feature type="region of interest" description="Disordered" evidence="5">
    <location>
        <begin position="768"/>
        <end position="787"/>
    </location>
</feature>
<dbReference type="GO" id="GO:0005085">
    <property type="term" value="F:guanyl-nucleotide exchange factor activity"/>
    <property type="evidence" value="ECO:0007669"/>
    <property type="project" value="UniProtKB-KW"/>
</dbReference>
<feature type="compositionally biased region" description="Basic and acidic residues" evidence="5">
    <location>
        <begin position="18"/>
        <end position="31"/>
    </location>
</feature>
<dbReference type="Gene3D" id="2.30.30.40">
    <property type="entry name" value="SH3 Domains"/>
    <property type="match status" value="1"/>
</dbReference>
<dbReference type="CDD" id="cd00155">
    <property type="entry name" value="RasGEF"/>
    <property type="match status" value="1"/>
</dbReference>
<evidence type="ECO:0000256" key="2">
    <source>
        <dbReference type="ARBA" id="ARBA00022658"/>
    </source>
</evidence>
<dbReference type="Proteomes" id="UP000038010">
    <property type="component" value="Unassembled WGS sequence"/>
</dbReference>
<gene>
    <name evidence="9" type="ORF">AB675_488</name>
</gene>
<dbReference type="PROSITE" id="PS50009">
    <property type="entry name" value="RASGEF_CAT"/>
    <property type="match status" value="1"/>
</dbReference>
<feature type="domain" description="SH3" evidence="6">
    <location>
        <begin position="41"/>
        <end position="107"/>
    </location>
</feature>
<comment type="caution">
    <text evidence="9">The sequence shown here is derived from an EMBL/GenBank/DDBJ whole genome shotgun (WGS) entry which is preliminary data.</text>
</comment>
<dbReference type="SMART" id="SM00147">
    <property type="entry name" value="RasGEF"/>
    <property type="match status" value="1"/>
</dbReference>
<dbReference type="InterPro" id="IPR036964">
    <property type="entry name" value="RASGEF_cat_dom_sf"/>
</dbReference>
<evidence type="ECO:0000313" key="10">
    <source>
        <dbReference type="Proteomes" id="UP000038010"/>
    </source>
</evidence>
<feature type="region of interest" description="Disordered" evidence="5">
    <location>
        <begin position="566"/>
        <end position="598"/>
    </location>
</feature>
<feature type="region of interest" description="Disordered" evidence="5">
    <location>
        <begin position="442"/>
        <end position="467"/>
    </location>
</feature>
<dbReference type="PANTHER" id="PTHR23113">
    <property type="entry name" value="GUANINE NUCLEOTIDE EXCHANGE FACTOR"/>
    <property type="match status" value="1"/>
</dbReference>
<evidence type="ECO:0000313" key="9">
    <source>
        <dbReference type="EMBL" id="KPI45651.1"/>
    </source>
</evidence>
<protein>
    <submittedName>
        <fullName evidence="9">Ras guanine nucleotide exchange factor A</fullName>
    </submittedName>
</protein>
<name>A0A0N0NRZ1_9EURO</name>
<dbReference type="Pfam" id="PF00617">
    <property type="entry name" value="RasGEF"/>
    <property type="match status" value="1"/>
</dbReference>
<evidence type="ECO:0000256" key="1">
    <source>
        <dbReference type="ARBA" id="ARBA00022443"/>
    </source>
</evidence>
<feature type="domain" description="N-terminal Ras-GEF" evidence="8">
    <location>
        <begin position="638"/>
        <end position="761"/>
    </location>
</feature>
<evidence type="ECO:0000259" key="7">
    <source>
        <dbReference type="PROSITE" id="PS50009"/>
    </source>
</evidence>
<dbReference type="Gene3D" id="1.10.840.10">
    <property type="entry name" value="Ras guanine-nucleotide exchange factors catalytic domain"/>
    <property type="match status" value="1"/>
</dbReference>
<dbReference type="SMART" id="SM00229">
    <property type="entry name" value="RasGEFN"/>
    <property type="match status" value="1"/>
</dbReference>
<dbReference type="VEuPathDB" id="FungiDB:AB675_488"/>
<dbReference type="InterPro" id="IPR001895">
    <property type="entry name" value="RASGEF_cat_dom"/>
</dbReference>
<feature type="domain" description="Ras-GEF" evidence="7">
    <location>
        <begin position="818"/>
        <end position="1061"/>
    </location>
</feature>
<keyword evidence="1 4" id="KW-0728">SH3 domain</keyword>
<proteinExistence type="predicted"/>
<dbReference type="PROSITE" id="PS50002">
    <property type="entry name" value="SH3"/>
    <property type="match status" value="1"/>
</dbReference>
<dbReference type="InterPro" id="IPR000651">
    <property type="entry name" value="Ras-like_Gua-exchang_fac_N"/>
</dbReference>
<evidence type="ECO:0000256" key="3">
    <source>
        <dbReference type="PROSITE-ProRule" id="PRU00168"/>
    </source>
</evidence>
<keyword evidence="2 3" id="KW-0344">Guanine-nucleotide releasing factor</keyword>